<gene>
    <name evidence="1" type="ORF">EUGRSUZ_K03386</name>
</gene>
<accession>A0A059A780</accession>
<organism evidence="1">
    <name type="scientific">Eucalyptus grandis</name>
    <name type="common">Flooded gum</name>
    <dbReference type="NCBI Taxonomy" id="71139"/>
    <lineage>
        <taxon>Eukaryota</taxon>
        <taxon>Viridiplantae</taxon>
        <taxon>Streptophyta</taxon>
        <taxon>Embryophyta</taxon>
        <taxon>Tracheophyta</taxon>
        <taxon>Spermatophyta</taxon>
        <taxon>Magnoliopsida</taxon>
        <taxon>eudicotyledons</taxon>
        <taxon>Gunneridae</taxon>
        <taxon>Pentapetalae</taxon>
        <taxon>rosids</taxon>
        <taxon>malvids</taxon>
        <taxon>Myrtales</taxon>
        <taxon>Myrtaceae</taxon>
        <taxon>Myrtoideae</taxon>
        <taxon>Eucalypteae</taxon>
        <taxon>Eucalyptus</taxon>
    </lineage>
</organism>
<proteinExistence type="predicted"/>
<dbReference type="InParanoid" id="A0A059A780"/>
<evidence type="ECO:0000313" key="1">
    <source>
        <dbReference type="EMBL" id="KCW49922.1"/>
    </source>
</evidence>
<dbReference type="Gramene" id="KCW49922">
    <property type="protein sequence ID" value="KCW49922"/>
    <property type="gene ID" value="EUGRSUZ_K03386"/>
</dbReference>
<sequence length="71" mass="8228">MSREHLGEPCYTSKALGGTQLPFRLSLIQPETSSSQGPRYSQSHIYTMMRQFYNLIKSMLRHYYHGTQACI</sequence>
<protein>
    <submittedName>
        <fullName evidence="1">Uncharacterized protein</fullName>
    </submittedName>
</protein>
<dbReference type="EMBL" id="KK198763">
    <property type="protein sequence ID" value="KCW49922.1"/>
    <property type="molecule type" value="Genomic_DNA"/>
</dbReference>
<reference evidence="1" key="1">
    <citation type="submission" date="2013-07" db="EMBL/GenBank/DDBJ databases">
        <title>The genome of Eucalyptus grandis.</title>
        <authorList>
            <person name="Schmutz J."/>
            <person name="Hayes R."/>
            <person name="Myburg A."/>
            <person name="Tuskan G."/>
            <person name="Grattapaglia D."/>
            <person name="Rokhsar D.S."/>
        </authorList>
    </citation>
    <scope>NUCLEOTIDE SEQUENCE</scope>
    <source>
        <tissue evidence="1">Leaf extractions</tissue>
    </source>
</reference>
<name>A0A059A780_EUCGR</name>
<dbReference type="AlphaFoldDB" id="A0A059A780"/>